<feature type="region of interest" description="Disordered" evidence="1">
    <location>
        <begin position="1"/>
        <end position="21"/>
    </location>
</feature>
<dbReference type="InterPro" id="IPR014044">
    <property type="entry name" value="CAP_dom"/>
</dbReference>
<dbReference type="RefSeq" id="WP_330930727.1">
    <property type="nucleotide sequence ID" value="NZ_CP119075.1"/>
</dbReference>
<sequence length="83" mass="9362">MTLDPDGTRVRRDAHTGEEVPWPTYEEAARRIVQQRMDSPGHRNNLLNPEVRRLACGTVLSRSALGGEVIHSVQVFVKLASRR</sequence>
<dbReference type="KEGG" id="slom:PXH66_20045"/>
<name>A0AAF0CNK2_9BACT</name>
<organism evidence="3 4">
    <name type="scientific">Synoicihabitans lomoniglobus</name>
    <dbReference type="NCBI Taxonomy" id="2909285"/>
    <lineage>
        <taxon>Bacteria</taxon>
        <taxon>Pseudomonadati</taxon>
        <taxon>Verrucomicrobiota</taxon>
        <taxon>Opitutia</taxon>
        <taxon>Opitutales</taxon>
        <taxon>Opitutaceae</taxon>
        <taxon>Synoicihabitans</taxon>
    </lineage>
</organism>
<dbReference type="Proteomes" id="UP001218638">
    <property type="component" value="Chromosome"/>
</dbReference>
<protein>
    <submittedName>
        <fullName evidence="3">CAP domain-containing protein</fullName>
    </submittedName>
</protein>
<dbReference type="InterPro" id="IPR035940">
    <property type="entry name" value="CAP_sf"/>
</dbReference>
<dbReference type="Pfam" id="PF00188">
    <property type="entry name" value="CAP"/>
    <property type="match status" value="1"/>
</dbReference>
<gene>
    <name evidence="3" type="ORF">PXH66_20045</name>
</gene>
<dbReference type="Gene3D" id="3.40.33.10">
    <property type="entry name" value="CAP"/>
    <property type="match status" value="1"/>
</dbReference>
<dbReference type="EMBL" id="CP119075">
    <property type="protein sequence ID" value="WED64641.1"/>
    <property type="molecule type" value="Genomic_DNA"/>
</dbReference>
<evidence type="ECO:0000313" key="4">
    <source>
        <dbReference type="Proteomes" id="UP001218638"/>
    </source>
</evidence>
<keyword evidence="4" id="KW-1185">Reference proteome</keyword>
<dbReference type="AlphaFoldDB" id="A0AAF0CNK2"/>
<reference evidence="3" key="1">
    <citation type="submission" date="2023-03" db="EMBL/GenBank/DDBJ databases">
        <title>Lomoglobus Profundus gen. nov., sp. nov., a novel member of the phylum Verrucomicrobia, isolated from deep-marine sediment of South China Sea.</title>
        <authorList>
            <person name="Ahmad T."/>
            <person name="Ishaq S.E."/>
            <person name="Wang F."/>
        </authorList>
    </citation>
    <scope>NUCLEOTIDE SEQUENCE</scope>
    <source>
        <strain evidence="3">LMO-M01</strain>
    </source>
</reference>
<evidence type="ECO:0000313" key="3">
    <source>
        <dbReference type="EMBL" id="WED64641.1"/>
    </source>
</evidence>
<feature type="compositionally biased region" description="Basic and acidic residues" evidence="1">
    <location>
        <begin position="1"/>
        <end position="18"/>
    </location>
</feature>
<evidence type="ECO:0000256" key="1">
    <source>
        <dbReference type="SAM" id="MobiDB-lite"/>
    </source>
</evidence>
<feature type="domain" description="SCP" evidence="2">
    <location>
        <begin position="21"/>
        <end position="65"/>
    </location>
</feature>
<proteinExistence type="predicted"/>
<accession>A0AAF0CNK2</accession>
<evidence type="ECO:0000259" key="2">
    <source>
        <dbReference type="Pfam" id="PF00188"/>
    </source>
</evidence>